<dbReference type="Proteomes" id="UP000886722">
    <property type="component" value="Unassembled WGS sequence"/>
</dbReference>
<name>A0A9D1KCH3_9BACT</name>
<dbReference type="InterPro" id="IPR010905">
    <property type="entry name" value="Glyco_hydro_88"/>
</dbReference>
<dbReference type="PANTHER" id="PTHR33886:SF8">
    <property type="entry name" value="UNSATURATED RHAMNOGALACTURONAN HYDROLASE (EUROFUNG)"/>
    <property type="match status" value="1"/>
</dbReference>
<dbReference type="Pfam" id="PF07470">
    <property type="entry name" value="Glyco_hydro_88"/>
    <property type="match status" value="1"/>
</dbReference>
<proteinExistence type="predicted"/>
<dbReference type="InterPro" id="IPR052043">
    <property type="entry name" value="PolySaccharide_Degr_Enz"/>
</dbReference>
<organism evidence="3 4">
    <name type="scientific">Candidatus Caccoplasma intestinavium</name>
    <dbReference type="NCBI Taxonomy" id="2840716"/>
    <lineage>
        <taxon>Bacteria</taxon>
        <taxon>Pseudomonadati</taxon>
        <taxon>Bacteroidota</taxon>
        <taxon>Bacteroidia</taxon>
        <taxon>Bacteroidales</taxon>
        <taxon>Bacteroidaceae</taxon>
        <taxon>Bacteroidaceae incertae sedis</taxon>
        <taxon>Candidatus Caccoplasma</taxon>
    </lineage>
</organism>
<dbReference type="PANTHER" id="PTHR33886">
    <property type="entry name" value="UNSATURATED RHAMNOGALACTURONAN HYDROLASE (EUROFUNG)"/>
    <property type="match status" value="1"/>
</dbReference>
<dbReference type="AlphaFoldDB" id="A0A9D1KCH3"/>
<keyword evidence="2" id="KW-0175">Coiled coil</keyword>
<dbReference type="Gene3D" id="1.50.10.10">
    <property type="match status" value="1"/>
</dbReference>
<dbReference type="NCBIfam" id="TIGR04183">
    <property type="entry name" value="Por_Secre_tail"/>
    <property type="match status" value="1"/>
</dbReference>
<protein>
    <submittedName>
        <fullName evidence="3">Glycoside hydrolase family 88 protein</fullName>
    </submittedName>
</protein>
<dbReference type="InterPro" id="IPR008928">
    <property type="entry name" value="6-hairpin_glycosidase_sf"/>
</dbReference>
<dbReference type="EMBL" id="DVKT01000006">
    <property type="protein sequence ID" value="HIT38650.1"/>
    <property type="molecule type" value="Genomic_DNA"/>
</dbReference>
<reference evidence="3" key="2">
    <citation type="journal article" date="2021" name="PeerJ">
        <title>Extensive microbial diversity within the chicken gut microbiome revealed by metagenomics and culture.</title>
        <authorList>
            <person name="Gilroy R."/>
            <person name="Ravi A."/>
            <person name="Getino M."/>
            <person name="Pursley I."/>
            <person name="Horton D.L."/>
            <person name="Alikhan N.F."/>
            <person name="Baker D."/>
            <person name="Gharbi K."/>
            <person name="Hall N."/>
            <person name="Watson M."/>
            <person name="Adriaenssens E.M."/>
            <person name="Foster-Nyarko E."/>
            <person name="Jarju S."/>
            <person name="Secka A."/>
            <person name="Antonio M."/>
            <person name="Oren A."/>
            <person name="Chaudhuri R.R."/>
            <person name="La Ragione R."/>
            <person name="Hildebrand F."/>
            <person name="Pallen M.J."/>
        </authorList>
    </citation>
    <scope>NUCLEOTIDE SEQUENCE</scope>
    <source>
        <strain evidence="3">21143</strain>
    </source>
</reference>
<accession>A0A9D1KCH3</accession>
<keyword evidence="1 3" id="KW-0378">Hydrolase</keyword>
<dbReference type="GO" id="GO:0016787">
    <property type="term" value="F:hydrolase activity"/>
    <property type="evidence" value="ECO:0007669"/>
    <property type="project" value="UniProtKB-KW"/>
</dbReference>
<dbReference type="InterPro" id="IPR012341">
    <property type="entry name" value="6hp_glycosidase-like_sf"/>
</dbReference>
<comment type="caution">
    <text evidence="3">The sequence shown here is derived from an EMBL/GenBank/DDBJ whole genome shotgun (WGS) entry which is preliminary data.</text>
</comment>
<evidence type="ECO:0000313" key="3">
    <source>
        <dbReference type="EMBL" id="HIT38650.1"/>
    </source>
</evidence>
<dbReference type="GO" id="GO:0005975">
    <property type="term" value="P:carbohydrate metabolic process"/>
    <property type="evidence" value="ECO:0007669"/>
    <property type="project" value="InterPro"/>
</dbReference>
<dbReference type="InterPro" id="IPR026444">
    <property type="entry name" value="Secre_tail"/>
</dbReference>
<feature type="coiled-coil region" evidence="2">
    <location>
        <begin position="413"/>
        <end position="482"/>
    </location>
</feature>
<evidence type="ECO:0000256" key="1">
    <source>
        <dbReference type="ARBA" id="ARBA00022801"/>
    </source>
</evidence>
<dbReference type="SUPFAM" id="SSF48208">
    <property type="entry name" value="Six-hairpin glycosidases"/>
    <property type="match status" value="1"/>
</dbReference>
<gene>
    <name evidence="3" type="ORF">IAD06_01235</name>
</gene>
<evidence type="ECO:0000256" key="2">
    <source>
        <dbReference type="SAM" id="Coils"/>
    </source>
</evidence>
<dbReference type="Gene3D" id="1.20.5.340">
    <property type="match status" value="1"/>
</dbReference>
<sequence length="583" mass="66437">MKQKTAQETRHISIIGLVLIMLLPLLPTKAGNVVDENLPLAVRFCQSQMLSHPDYKTIDFNTKLKWNYTHGLLMQAIFATYDFYHSDTLDCSALYHYAKGYYDATIDDNGNIYNYKKSDYSLDRVNAGKNLFRLYAETQDERYMTAMKTLRDQLKDHPRTSDGGFWHKKNYPYQMWLDGLYMGAPYYAQYAREFETNPAVSYADVVKQFLLVASHTYDERSGLYIHGWDEKRTQNWADPVTGKSRHVWGRALGWYTMALVDVLEILPDTVTGRNSMQSILKGIFDVLPDYQDKESGCWFQVTDYPDSTDNYLEMSSTAMFAYSIVKGVRLGYLDTSLLPIARKAYDGMVKEYIEVESDGKITLKNICAVAGLSSDRDGSYDYYVNKTDVRSNDPKGVGPFILLCIEWEKLEKTDLCDKELEHLRSENKELKNKVAELTTAITTISTENDSLQHKIDELEAIIATLTAKNDSLQNRIEELEADQKTEGGDSSTSFINRTSDSDFTAHLSDNGENLILYYTLSQNADITITLTSLNGVTKLQDFIPECTTGNHTKVLDTDMLPAGTYILQVKNDNKTITLKYIKK</sequence>
<evidence type="ECO:0000313" key="4">
    <source>
        <dbReference type="Proteomes" id="UP000886722"/>
    </source>
</evidence>
<reference evidence="3" key="1">
    <citation type="submission" date="2020-10" db="EMBL/GenBank/DDBJ databases">
        <authorList>
            <person name="Gilroy R."/>
        </authorList>
    </citation>
    <scope>NUCLEOTIDE SEQUENCE</scope>
    <source>
        <strain evidence="3">21143</strain>
    </source>
</reference>